<comment type="cofactor">
    <cofactor evidence="1">
        <name>NAD(+)</name>
        <dbReference type="ChEBI" id="CHEBI:57540"/>
    </cofactor>
</comment>
<dbReference type="SUPFAM" id="SSF55347">
    <property type="entry name" value="Glyceraldehyde-3-phosphate dehydrogenase-like, C-terminal domain"/>
    <property type="match status" value="1"/>
</dbReference>
<dbReference type="SUPFAM" id="SSF51735">
    <property type="entry name" value="NAD(P)-binding Rossmann-fold domains"/>
    <property type="match status" value="1"/>
</dbReference>
<evidence type="ECO:0000259" key="7">
    <source>
        <dbReference type="Pfam" id="PF01408"/>
    </source>
</evidence>
<evidence type="ECO:0000256" key="2">
    <source>
        <dbReference type="ARBA" id="ARBA00009329"/>
    </source>
</evidence>
<reference evidence="9 10" key="1">
    <citation type="submission" date="2010-12" db="EMBL/GenBank/DDBJ databases">
        <authorList>
            <person name="Muzny D."/>
            <person name="Qin X."/>
            <person name="Deng J."/>
            <person name="Jiang H."/>
            <person name="Liu Y."/>
            <person name="Qu J."/>
            <person name="Song X.-Z."/>
            <person name="Zhang L."/>
            <person name="Thornton R."/>
            <person name="Coyle M."/>
            <person name="Francisco L."/>
            <person name="Jackson L."/>
            <person name="Javaid M."/>
            <person name="Korchina V."/>
            <person name="Kovar C."/>
            <person name="Mata R."/>
            <person name="Mathew T."/>
            <person name="Ngo R."/>
            <person name="Nguyen L."/>
            <person name="Nguyen N."/>
            <person name="Okwuonu G."/>
            <person name="Ongeri F."/>
            <person name="Pham C."/>
            <person name="Simmons D."/>
            <person name="Wilczek-Boney K."/>
            <person name="Hale W."/>
            <person name="Jakkamsetti A."/>
            <person name="Pham P."/>
            <person name="Ruth R."/>
            <person name="San Lucas F."/>
            <person name="Warren J."/>
            <person name="Zhang J."/>
            <person name="Zhao Z."/>
            <person name="Zhou C."/>
            <person name="Zhu D."/>
            <person name="Lee S."/>
            <person name="Bess C."/>
            <person name="Blankenburg K."/>
            <person name="Forbes L."/>
            <person name="Fu Q."/>
            <person name="Gubbala S."/>
            <person name="Hirani K."/>
            <person name="Jayaseelan J.C."/>
            <person name="Lara F."/>
            <person name="Munidasa M."/>
            <person name="Palculict T."/>
            <person name="Patil S."/>
            <person name="Pu L.-L."/>
            <person name="Saada N."/>
            <person name="Tang L."/>
            <person name="Weissenberger G."/>
            <person name="Zhu Y."/>
            <person name="Hemphill L."/>
            <person name="Shang Y."/>
            <person name="Youmans B."/>
            <person name="Ayvaz T."/>
            <person name="Ross M."/>
            <person name="Santibanez J."/>
            <person name="Aqrawi P."/>
            <person name="Gross S."/>
            <person name="Joshi V."/>
            <person name="Fowler G."/>
            <person name="Nazareth L."/>
            <person name="Reid J."/>
            <person name="Worley K."/>
            <person name="Petrosino J."/>
            <person name="Highlander S."/>
            <person name="Gibbs R."/>
        </authorList>
    </citation>
    <scope>NUCLEOTIDE SEQUENCE [LARGE SCALE GENOMIC DNA]</scope>
    <source>
        <strain evidence="9 10">DSM 15606</strain>
    </source>
</reference>
<dbReference type="GO" id="GO:0000166">
    <property type="term" value="F:nucleotide binding"/>
    <property type="evidence" value="ECO:0007669"/>
    <property type="project" value="InterPro"/>
</dbReference>
<comment type="caution">
    <text evidence="9">The sequence shown here is derived from an EMBL/GenBank/DDBJ whole genome shotgun (WGS) entry which is preliminary data.</text>
</comment>
<comment type="similarity">
    <text evidence="2">Belongs to the Gfo/Idh/MocA family. Glycosyl hydrolase 109 subfamily.</text>
</comment>
<sequence>MKMNKIITIALMVFSVMGIQTAEAQSSSPSTKWHWDKGTIVVETPERPAGQEPVLGLTAKPIKKVRVAFVGLGMRGPSAVIRFCQIPGVEIVGLCDYEKERAEAQQTHLRKAGLAPATIYFGEKGYEELCKRSDVDLIYIATDWNHHFPIAKCAMENNKHVAVEVPSAMNLEQCWDLINLSEKTRKHCFILENCCYDDFEMKSLLMAKDGVFGEIIRAEGAYIHELSEFWTHYWKDPNDNDKDNLHWRMKYNLENRGDIYATHGLGPVAQCMNIHRGDRFTTLVAMDTESFAGKEWVKNHTGKEPKMFLNGDHTTTLMRTAKGKVVEIQHNVMTPQPYNRLFKLTGTKGYATKYPTEEFAIGGQALEGTDAPKMDDINAHGFLNAEQKKALMEKYRHPILEKYAEKGRHLGHGGMDYVMDSRLVYCLQHGLPLDMDVYDMAEWCALAELGALSMNNNCAAVTFPDFTRGHWNDVKGYTHAYATPEQEKAQETYSAAYTDAQKEATAKLKLWELYDAAKSAKGKDKFAAEKKYKKAADGLNIQIEKILKKKL</sequence>
<proteinExistence type="inferred from homology"/>
<dbReference type="eggNOG" id="COG0673">
    <property type="taxonomic scope" value="Bacteria"/>
</dbReference>
<dbReference type="AlphaFoldDB" id="E6MTJ1"/>
<dbReference type="InterPro" id="IPR000683">
    <property type="entry name" value="Gfo/Idh/MocA-like_OxRdtase_N"/>
</dbReference>
<evidence type="ECO:0000256" key="3">
    <source>
        <dbReference type="ARBA" id="ARBA00022801"/>
    </source>
</evidence>
<gene>
    <name evidence="9" type="ORF">HMPREF9420_2809</name>
</gene>
<dbReference type="STRING" id="888832.HMPREF9420_2809"/>
<keyword evidence="10" id="KW-1185">Reference proteome</keyword>
<feature type="domain" description="Glycosyl hydrolase 109 C-terminal" evidence="8">
    <location>
        <begin position="201"/>
        <end position="357"/>
    </location>
</feature>
<dbReference type="Gene3D" id="3.40.50.720">
    <property type="entry name" value="NAD(P)-binding Rossmann-like Domain"/>
    <property type="match status" value="1"/>
</dbReference>
<evidence type="ECO:0000256" key="6">
    <source>
        <dbReference type="SAM" id="SignalP"/>
    </source>
</evidence>
<evidence type="ECO:0000313" key="9">
    <source>
        <dbReference type="EMBL" id="EFV03060.1"/>
    </source>
</evidence>
<evidence type="ECO:0000256" key="5">
    <source>
        <dbReference type="ARBA" id="ARBA00023295"/>
    </source>
</evidence>
<protein>
    <submittedName>
        <fullName evidence="9">Oxidoreductase, NAD-binding domain protein</fullName>
    </submittedName>
</protein>
<evidence type="ECO:0000256" key="4">
    <source>
        <dbReference type="ARBA" id="ARBA00023027"/>
    </source>
</evidence>
<dbReference type="Pfam" id="PF21252">
    <property type="entry name" value="Glyco_hydro_109_C"/>
    <property type="match status" value="1"/>
</dbReference>
<feature type="domain" description="Gfo/Idh/MocA-like oxidoreductase N-terminal" evidence="7">
    <location>
        <begin position="65"/>
        <end position="189"/>
    </location>
</feature>
<dbReference type="Pfam" id="PF01408">
    <property type="entry name" value="GFO_IDH_MocA"/>
    <property type="match status" value="1"/>
</dbReference>
<keyword evidence="5" id="KW-0326">Glycosidase</keyword>
<keyword evidence="4" id="KW-0520">NAD</keyword>
<dbReference type="Gene3D" id="3.30.360.10">
    <property type="entry name" value="Dihydrodipicolinate Reductase, domain 2"/>
    <property type="match status" value="1"/>
</dbReference>
<dbReference type="InterPro" id="IPR050463">
    <property type="entry name" value="Gfo/Idh/MocA_oxidrdct_glycsds"/>
</dbReference>
<feature type="signal peptide" evidence="6">
    <location>
        <begin position="1"/>
        <end position="24"/>
    </location>
</feature>
<evidence type="ECO:0000256" key="1">
    <source>
        <dbReference type="ARBA" id="ARBA00001911"/>
    </source>
</evidence>
<dbReference type="PANTHER" id="PTHR43818">
    <property type="entry name" value="BCDNA.GH03377"/>
    <property type="match status" value="1"/>
</dbReference>
<dbReference type="EMBL" id="AEQO01000213">
    <property type="protein sequence ID" value="EFV03060.1"/>
    <property type="molecule type" value="Genomic_DNA"/>
</dbReference>
<dbReference type="HOGENOM" id="CLU_046965_0_0_10"/>
<dbReference type="InterPro" id="IPR049303">
    <property type="entry name" value="Glyco_hydro_109_C"/>
</dbReference>
<keyword evidence="6" id="KW-0732">Signal</keyword>
<evidence type="ECO:0000313" key="10">
    <source>
        <dbReference type="Proteomes" id="UP000003874"/>
    </source>
</evidence>
<evidence type="ECO:0000259" key="8">
    <source>
        <dbReference type="Pfam" id="PF21252"/>
    </source>
</evidence>
<organism evidence="9 10">
    <name type="scientific">Segatella salivae DSM 15606</name>
    <dbReference type="NCBI Taxonomy" id="888832"/>
    <lineage>
        <taxon>Bacteria</taxon>
        <taxon>Pseudomonadati</taxon>
        <taxon>Bacteroidota</taxon>
        <taxon>Bacteroidia</taxon>
        <taxon>Bacteroidales</taxon>
        <taxon>Prevotellaceae</taxon>
        <taxon>Segatella</taxon>
    </lineage>
</organism>
<dbReference type="PANTHER" id="PTHR43818:SF1">
    <property type="entry name" value="GLYCOSYL HYDROLASE FAMILY 109 PROTEIN"/>
    <property type="match status" value="1"/>
</dbReference>
<dbReference type="RefSeq" id="WP_007136046.1">
    <property type="nucleotide sequence ID" value="NZ_GL629647.1"/>
</dbReference>
<dbReference type="OrthoDB" id="9771072at2"/>
<dbReference type="GO" id="GO:0016798">
    <property type="term" value="F:hydrolase activity, acting on glycosyl bonds"/>
    <property type="evidence" value="ECO:0007669"/>
    <property type="project" value="UniProtKB-KW"/>
</dbReference>
<name>E6MTJ1_9BACT</name>
<dbReference type="InterPro" id="IPR036291">
    <property type="entry name" value="NAD(P)-bd_dom_sf"/>
</dbReference>
<keyword evidence="3" id="KW-0378">Hydrolase</keyword>
<accession>E6MTJ1</accession>
<dbReference type="Proteomes" id="UP000003874">
    <property type="component" value="Unassembled WGS sequence"/>
</dbReference>
<feature type="chain" id="PRO_5003206906" evidence="6">
    <location>
        <begin position="25"/>
        <end position="551"/>
    </location>
</feature>